<feature type="non-terminal residue" evidence="1">
    <location>
        <position position="183"/>
    </location>
</feature>
<protein>
    <submittedName>
        <fullName evidence="1">YkgJ family cysteine cluster protein</fullName>
    </submittedName>
</protein>
<organism evidence="1 2">
    <name type="scientific">Candidatus Blautia stercorigallinarum</name>
    <dbReference type="NCBI Taxonomy" id="2838501"/>
    <lineage>
        <taxon>Bacteria</taxon>
        <taxon>Bacillati</taxon>
        <taxon>Bacillota</taxon>
        <taxon>Clostridia</taxon>
        <taxon>Lachnospirales</taxon>
        <taxon>Lachnospiraceae</taxon>
        <taxon>Blautia</taxon>
    </lineage>
</organism>
<comment type="caution">
    <text evidence="1">The sequence shown here is derived from an EMBL/GenBank/DDBJ whole genome shotgun (WGS) entry which is preliminary data.</text>
</comment>
<dbReference type="EMBL" id="DXIQ01000081">
    <property type="protein sequence ID" value="HIV39698.1"/>
    <property type="molecule type" value="Genomic_DNA"/>
</dbReference>
<reference evidence="1" key="2">
    <citation type="submission" date="2021-04" db="EMBL/GenBank/DDBJ databases">
        <authorList>
            <person name="Gilroy R."/>
        </authorList>
    </citation>
    <scope>NUCLEOTIDE SEQUENCE</scope>
    <source>
        <strain evidence="1">CHK195-9823</strain>
    </source>
</reference>
<reference evidence="1" key="1">
    <citation type="journal article" date="2021" name="PeerJ">
        <title>Extensive microbial diversity within the chicken gut microbiome revealed by metagenomics and culture.</title>
        <authorList>
            <person name="Gilroy R."/>
            <person name="Ravi A."/>
            <person name="Getino M."/>
            <person name="Pursley I."/>
            <person name="Horton D.L."/>
            <person name="Alikhan N.F."/>
            <person name="Baker D."/>
            <person name="Gharbi K."/>
            <person name="Hall N."/>
            <person name="Watson M."/>
            <person name="Adriaenssens E.M."/>
            <person name="Foster-Nyarko E."/>
            <person name="Jarju S."/>
            <person name="Secka A."/>
            <person name="Antonio M."/>
            <person name="Oren A."/>
            <person name="Chaudhuri R.R."/>
            <person name="La Ragione R."/>
            <person name="Hildebrand F."/>
            <person name="Pallen M.J."/>
        </authorList>
    </citation>
    <scope>NUCLEOTIDE SEQUENCE</scope>
    <source>
        <strain evidence="1">CHK195-9823</strain>
    </source>
</reference>
<dbReference type="Proteomes" id="UP000886814">
    <property type="component" value="Unassembled WGS sequence"/>
</dbReference>
<evidence type="ECO:0000313" key="1">
    <source>
        <dbReference type="EMBL" id="HIV39698.1"/>
    </source>
</evidence>
<sequence>MEKIIRDVIEKNRNTKLLDTDTFDFRCTCCGACCTNREDIVMSGYDVMRIQNHLGIDFTELLEKYCELYVGRPSGIPLLRIKPKGAKKICPFLFRSKCKIHEVKPTVCALFPVGRATAFDKESGKPEVMYFVQQTNCGAKDVSNNLQEWIRGCISEYDEKCGMLWNQMLRAVLAFISGIKGEI</sequence>
<name>A0A9D1PG86_9FIRM</name>
<accession>A0A9D1PG86</accession>
<dbReference type="PANTHER" id="PTHR35866">
    <property type="entry name" value="PUTATIVE-RELATED"/>
    <property type="match status" value="1"/>
</dbReference>
<evidence type="ECO:0000313" key="2">
    <source>
        <dbReference type="Proteomes" id="UP000886814"/>
    </source>
</evidence>
<proteinExistence type="predicted"/>
<dbReference type="PANTHER" id="PTHR35866:SF1">
    <property type="entry name" value="YKGJ FAMILY CYSTEINE CLUSTER PROTEIN"/>
    <property type="match status" value="1"/>
</dbReference>
<gene>
    <name evidence="1" type="ORF">H9747_12010</name>
</gene>
<dbReference type="Pfam" id="PF03692">
    <property type="entry name" value="CxxCxxCC"/>
    <property type="match status" value="1"/>
</dbReference>
<dbReference type="AlphaFoldDB" id="A0A9D1PG86"/>
<dbReference type="InterPro" id="IPR005358">
    <property type="entry name" value="Puta_zinc/iron-chelating_dom"/>
</dbReference>